<protein>
    <submittedName>
        <fullName evidence="2">Uncharacterized protein</fullName>
    </submittedName>
</protein>
<keyword evidence="3" id="KW-1185">Reference proteome</keyword>
<organism evidence="2 3">
    <name type="scientific">Citrus x changshan-huyou</name>
    <dbReference type="NCBI Taxonomy" id="2935761"/>
    <lineage>
        <taxon>Eukaryota</taxon>
        <taxon>Viridiplantae</taxon>
        <taxon>Streptophyta</taxon>
        <taxon>Embryophyta</taxon>
        <taxon>Tracheophyta</taxon>
        <taxon>Spermatophyta</taxon>
        <taxon>Magnoliopsida</taxon>
        <taxon>eudicotyledons</taxon>
        <taxon>Gunneridae</taxon>
        <taxon>Pentapetalae</taxon>
        <taxon>rosids</taxon>
        <taxon>malvids</taxon>
        <taxon>Sapindales</taxon>
        <taxon>Rutaceae</taxon>
        <taxon>Aurantioideae</taxon>
        <taxon>Citrus</taxon>
    </lineage>
</organism>
<evidence type="ECO:0000256" key="1">
    <source>
        <dbReference type="SAM" id="MobiDB-lite"/>
    </source>
</evidence>
<name>A0AAP0LJL6_9ROSI</name>
<evidence type="ECO:0000313" key="3">
    <source>
        <dbReference type="Proteomes" id="UP001428341"/>
    </source>
</evidence>
<dbReference type="Proteomes" id="UP001428341">
    <property type="component" value="Unassembled WGS sequence"/>
</dbReference>
<dbReference type="AlphaFoldDB" id="A0AAP0LJL6"/>
<dbReference type="EMBL" id="JBCGBO010000025">
    <property type="protein sequence ID" value="KAK9175933.1"/>
    <property type="molecule type" value="Genomic_DNA"/>
</dbReference>
<reference evidence="2 3" key="1">
    <citation type="submission" date="2024-05" db="EMBL/GenBank/DDBJ databases">
        <title>Haplotype-resolved chromosome-level genome assembly of Huyou (Citrus changshanensis).</title>
        <authorList>
            <person name="Miao C."/>
            <person name="Chen W."/>
            <person name="Wu Y."/>
            <person name="Wang L."/>
            <person name="Zhao S."/>
            <person name="Grierson D."/>
            <person name="Xu C."/>
            <person name="Chen K."/>
        </authorList>
    </citation>
    <scope>NUCLEOTIDE SEQUENCE [LARGE SCALE GENOMIC DNA]</scope>
    <source>
        <strain evidence="2">01-14</strain>
        <tissue evidence="2">Leaf</tissue>
    </source>
</reference>
<feature type="region of interest" description="Disordered" evidence="1">
    <location>
        <begin position="37"/>
        <end position="57"/>
    </location>
</feature>
<proteinExistence type="predicted"/>
<accession>A0AAP0LJL6</accession>
<evidence type="ECO:0000313" key="2">
    <source>
        <dbReference type="EMBL" id="KAK9175933.1"/>
    </source>
</evidence>
<sequence>MEHEAFKLTKKQNRLPPARGQVLKKILNDWFGSAGGKRRGNGLVSRDGKNLRWMPTRGGPAHSGPVLALVTLQKILDLDQMVVESNDHASAGVRILVDGDLDGKIINYRRLIRCRLTIPVLIRVDLDNNGLGIQSFKL</sequence>
<gene>
    <name evidence="2" type="ORF">WN944_027944</name>
</gene>
<comment type="caution">
    <text evidence="2">The sequence shown here is derived from an EMBL/GenBank/DDBJ whole genome shotgun (WGS) entry which is preliminary data.</text>
</comment>